<reference evidence="1" key="1">
    <citation type="submission" date="2021-11" db="EMBL/GenBank/DDBJ databases">
        <authorList>
            <person name="Furlong K.P."/>
            <person name="Elkbouli M."/>
            <person name="Barwitzki K."/>
            <person name="Hastings E.M."/>
            <person name="Saal A.P."/>
            <person name="Sandouka T."/>
            <person name="Tran A."/>
            <person name="Tremblay V."/>
            <person name="Williams E.C."/>
            <person name="Giles L.L."/>
            <person name="McCarthy L."/>
            <person name="Wheaton K.A."/>
            <person name="Chan K."/>
            <person name="Rudner A.D."/>
            <person name="Beyer A.R."/>
            <person name="Chong R.A."/>
            <person name="Edgington N.P."/>
            <person name="Freise A.C."/>
            <person name="Garcia Costas A.M."/>
            <person name="Gibb B.P."/>
            <person name="Klyczek K.K."/>
            <person name="Swerdlow S.J."/>
            <person name="Garlena R.A."/>
            <person name="Russell D.A."/>
            <person name="Jacobs-Sera D."/>
            <person name="Hatfull G.F."/>
        </authorList>
    </citation>
    <scope>NUCLEOTIDE SEQUENCE</scope>
</reference>
<accession>A0AA49BNY2</accession>
<dbReference type="KEGG" id="vg:77954628"/>
<keyword evidence="2" id="KW-1185">Reference proteome</keyword>
<gene>
    <name evidence="1" type="primary">52</name>
    <name evidence="1" type="ORF">SEA_REEDO_52</name>
</gene>
<name>A0AA49BNY2_9CAUD</name>
<dbReference type="EMBL" id="OL455896">
    <property type="protein sequence ID" value="UJQ86842.1"/>
    <property type="molecule type" value="Genomic_DNA"/>
</dbReference>
<dbReference type="RefSeq" id="YP_010678235.1">
    <property type="nucleotide sequence ID" value="NC_071032.1"/>
</dbReference>
<dbReference type="GeneID" id="77954628"/>
<protein>
    <submittedName>
        <fullName evidence="1">RNA binding protein</fullName>
    </submittedName>
</protein>
<evidence type="ECO:0000313" key="1">
    <source>
        <dbReference type="EMBL" id="UJQ86842.1"/>
    </source>
</evidence>
<proteinExistence type="predicted"/>
<organism evidence="1 2">
    <name type="scientific">Arthrobacter phage Reedo</name>
    <dbReference type="NCBI Taxonomy" id="2910755"/>
    <lineage>
        <taxon>Viruses</taxon>
        <taxon>Duplodnaviria</taxon>
        <taxon>Heunggongvirae</taxon>
        <taxon>Uroviricota</taxon>
        <taxon>Caudoviricetes</taxon>
        <taxon>Casidaviridae</taxon>
        <taxon>Manhattanvirus</taxon>
        <taxon>Manhattanvirus reedo</taxon>
    </lineage>
</organism>
<dbReference type="Proteomes" id="UP001200740">
    <property type="component" value="Segment"/>
</dbReference>
<evidence type="ECO:0000313" key="2">
    <source>
        <dbReference type="Proteomes" id="UP001200740"/>
    </source>
</evidence>
<sequence length="58" mass="6289">MTPEVALTAARNTGRPVVAILDDGRRLTGVIERITYEGTFRANGRDYPTSALVEVRAA</sequence>